<organism evidence="2 3">
    <name type="scientific">Anguilla anguilla</name>
    <name type="common">European freshwater eel</name>
    <name type="synonym">Muraena anguilla</name>
    <dbReference type="NCBI Taxonomy" id="7936"/>
    <lineage>
        <taxon>Eukaryota</taxon>
        <taxon>Metazoa</taxon>
        <taxon>Chordata</taxon>
        <taxon>Craniata</taxon>
        <taxon>Vertebrata</taxon>
        <taxon>Euteleostomi</taxon>
        <taxon>Actinopterygii</taxon>
        <taxon>Neopterygii</taxon>
        <taxon>Teleostei</taxon>
        <taxon>Anguilliformes</taxon>
        <taxon>Anguillidae</taxon>
        <taxon>Anguilla</taxon>
    </lineage>
</organism>
<reference evidence="2" key="1">
    <citation type="submission" date="2021-01" db="EMBL/GenBank/DDBJ databases">
        <title>A chromosome-scale assembly of European eel, Anguilla anguilla.</title>
        <authorList>
            <person name="Henkel C."/>
            <person name="Jong-Raadsen S.A."/>
            <person name="Dufour S."/>
            <person name="Weltzien F.-A."/>
            <person name="Palstra A.P."/>
            <person name="Pelster B."/>
            <person name="Spaink H.P."/>
            <person name="Van Den Thillart G.E."/>
            <person name="Jansen H."/>
            <person name="Zahm M."/>
            <person name="Klopp C."/>
            <person name="Cedric C."/>
            <person name="Louis A."/>
            <person name="Berthelot C."/>
            <person name="Parey E."/>
            <person name="Roest Crollius H."/>
            <person name="Montfort J."/>
            <person name="Robinson-Rechavi M."/>
            <person name="Bucao C."/>
            <person name="Bouchez O."/>
            <person name="Gislard M."/>
            <person name="Lluch J."/>
            <person name="Milhes M."/>
            <person name="Lampietro C."/>
            <person name="Lopez Roques C."/>
            <person name="Donnadieu C."/>
            <person name="Braasch I."/>
            <person name="Desvignes T."/>
            <person name="Postlethwait J."/>
            <person name="Bobe J."/>
            <person name="Guiguen Y."/>
            <person name="Dirks R."/>
        </authorList>
    </citation>
    <scope>NUCLEOTIDE SEQUENCE</scope>
    <source>
        <strain evidence="2">Tag_6206</strain>
        <tissue evidence="2">Liver</tissue>
    </source>
</reference>
<evidence type="ECO:0000256" key="1">
    <source>
        <dbReference type="SAM" id="MobiDB-lite"/>
    </source>
</evidence>
<dbReference type="AlphaFoldDB" id="A0A9D3LTH7"/>
<protein>
    <submittedName>
        <fullName evidence="2">Uncharacterized protein</fullName>
    </submittedName>
</protein>
<feature type="region of interest" description="Disordered" evidence="1">
    <location>
        <begin position="1"/>
        <end position="125"/>
    </location>
</feature>
<feature type="compositionally biased region" description="Low complexity" evidence="1">
    <location>
        <begin position="41"/>
        <end position="57"/>
    </location>
</feature>
<comment type="caution">
    <text evidence="2">The sequence shown here is derived from an EMBL/GenBank/DDBJ whole genome shotgun (WGS) entry which is preliminary data.</text>
</comment>
<proteinExistence type="predicted"/>
<feature type="compositionally biased region" description="Low complexity" evidence="1">
    <location>
        <begin position="76"/>
        <end position="106"/>
    </location>
</feature>
<keyword evidence="3" id="KW-1185">Reference proteome</keyword>
<name>A0A9D3LTH7_ANGAN</name>
<feature type="compositionally biased region" description="Basic and acidic residues" evidence="1">
    <location>
        <begin position="62"/>
        <end position="71"/>
    </location>
</feature>
<evidence type="ECO:0000313" key="3">
    <source>
        <dbReference type="Proteomes" id="UP001044222"/>
    </source>
</evidence>
<gene>
    <name evidence="2" type="ORF">ANANG_G00290950</name>
</gene>
<dbReference type="Proteomes" id="UP001044222">
    <property type="component" value="Chromosome 17"/>
</dbReference>
<sequence length="153" mass="16179">MSPPCISVDPPLEAELSAPAPPIAASPGSTMLLRRRTPSCDSALQRDSLDLQDQQPLIEPHPQAEHGDERLPVPQFSFDQSDISSLSSMSEVLSDSDQSTHSSSFDARPEGGANVPPIKDLEGGVRVASSPLRKRGLIRVAGPTDAQSSDSVV</sequence>
<accession>A0A9D3LTH7</accession>
<evidence type="ECO:0000313" key="2">
    <source>
        <dbReference type="EMBL" id="KAG5832418.1"/>
    </source>
</evidence>
<dbReference type="EMBL" id="JAFIRN010000017">
    <property type="protein sequence ID" value="KAG5832418.1"/>
    <property type="molecule type" value="Genomic_DNA"/>
</dbReference>